<feature type="signal peptide" evidence="1">
    <location>
        <begin position="1"/>
        <end position="25"/>
    </location>
</feature>
<evidence type="ECO:0000259" key="2">
    <source>
        <dbReference type="Pfam" id="PF26628"/>
    </source>
</evidence>
<dbReference type="InterPro" id="IPR025667">
    <property type="entry name" value="SprB_repeat"/>
</dbReference>
<feature type="chain" id="PRO_5015153306" evidence="1">
    <location>
        <begin position="26"/>
        <end position="758"/>
    </location>
</feature>
<dbReference type="Pfam" id="PF13573">
    <property type="entry name" value="SprB"/>
    <property type="match status" value="1"/>
</dbReference>
<dbReference type="InterPro" id="IPR026341">
    <property type="entry name" value="T9SS_type_B"/>
</dbReference>
<name>A0A2P8D8P0_9BACT</name>
<feature type="domain" description="DUF8202" evidence="2">
    <location>
        <begin position="240"/>
        <end position="423"/>
    </location>
</feature>
<gene>
    <name evidence="3" type="ORF">B0I18_102527</name>
</gene>
<sequence length="758" mass="80180">MNSFLLRRTLIVLVVFTTSALSLFAQSPGGVQAGLTAWFKADAGIVVAGGTVTTWINQAVNPDLVNVTQNGGPSTLADNTPLPFNFNAYLQFNNGCFSKEALANFEAVVKADAGTIAGVGTGASCLATVTSNFTNQPCGANRCNAGTGYSGSEFGNTGPNWAMGVANAGRANLWGFRASTAATVQQENTFNGLKNAGSCGVRRSGAYRFAIGSFTGYYYGTGRIAEIVTYNRQLNPQEFSRLESYLAAKYGVTLGNTAMPVDYRATDGSLFWNASNTYQNRVTVTGRDDSSAFYQKQSRSVHTGAMVTVYNGNAYGGVFPGMNAGNTTAFSSNRSFLAIGDNNGDTLFSLCSPDGRLARMPRTWKVQVSGAAGLATIALPAANAPAQAGSLLVSADPAFVSGVTVIPLQDNGTVFYASYPFTNGLYFTFGTAPLVLNGIPGNPVCDGQSDGTVTLHPQGGATPISYSWNSNPPQLTQNLAGVVPGAYTVRVTHGNGCTFDSTIIVKANPPVWAGIAAIDDPICASSNGLIIAKGIGGSAPWTYRIDNAPYDTVTRFGGLAPGTYRVAVRDQYGCTADTTVTLEKIDYIPHIAAEVRDAWCDAGGRAGQVTLELRTGTAPFNYDWKEFPAVKEREIRNLAAGTYTVTVTDQYGCAGTISATVAEQPCCYAGIPNAFSPNGDGTNDQFVPVFSSPVSGYMLSVFNRWGQRVFYSTKTTQGWDGTMNGSIVDTGTYYYDLTYVCAWGRKQVNRKGDLVLVR</sequence>
<dbReference type="NCBIfam" id="TIGR04131">
    <property type="entry name" value="Bac_Flav_CTERM"/>
    <property type="match status" value="1"/>
</dbReference>
<accession>A0A2P8D8P0</accession>
<comment type="caution">
    <text evidence="3">The sequence shown here is derived from an EMBL/GenBank/DDBJ whole genome shotgun (WGS) entry which is preliminary data.</text>
</comment>
<dbReference type="AlphaFoldDB" id="A0A2P8D8P0"/>
<dbReference type="Pfam" id="PF26628">
    <property type="entry name" value="DUF8202"/>
    <property type="match status" value="1"/>
</dbReference>
<proteinExistence type="predicted"/>
<dbReference type="InterPro" id="IPR058515">
    <property type="entry name" value="DUF8202"/>
</dbReference>
<dbReference type="EMBL" id="PYGD01000002">
    <property type="protein sequence ID" value="PSK93557.1"/>
    <property type="molecule type" value="Genomic_DNA"/>
</dbReference>
<evidence type="ECO:0000313" key="3">
    <source>
        <dbReference type="EMBL" id="PSK93557.1"/>
    </source>
</evidence>
<dbReference type="Pfam" id="PF13585">
    <property type="entry name" value="CHU_C"/>
    <property type="match status" value="1"/>
</dbReference>
<protein>
    <submittedName>
        <fullName evidence="3">Gliding motility-associated-like protein</fullName>
    </submittedName>
</protein>
<dbReference type="RefSeq" id="WP_181358414.1">
    <property type="nucleotide sequence ID" value="NZ_PYGD01000002.1"/>
</dbReference>
<evidence type="ECO:0000313" key="4">
    <source>
        <dbReference type="Proteomes" id="UP000240572"/>
    </source>
</evidence>
<reference evidence="3 4" key="1">
    <citation type="submission" date="2018-03" db="EMBL/GenBank/DDBJ databases">
        <title>Genomic Encyclopedia of Type Strains, Phase III (KMG-III): the genomes of soil and plant-associated and newly described type strains.</title>
        <authorList>
            <person name="Whitman W."/>
        </authorList>
    </citation>
    <scope>NUCLEOTIDE SEQUENCE [LARGE SCALE GENOMIC DNA]</scope>
    <source>
        <strain evidence="3 4">CGMCC 1.12700</strain>
    </source>
</reference>
<keyword evidence="1" id="KW-0732">Signal</keyword>
<organism evidence="3 4">
    <name type="scientific">Taibaiella chishuiensis</name>
    <dbReference type="NCBI Taxonomy" id="1434707"/>
    <lineage>
        <taxon>Bacteria</taxon>
        <taxon>Pseudomonadati</taxon>
        <taxon>Bacteroidota</taxon>
        <taxon>Chitinophagia</taxon>
        <taxon>Chitinophagales</taxon>
        <taxon>Chitinophagaceae</taxon>
        <taxon>Taibaiella</taxon>
    </lineage>
</organism>
<evidence type="ECO:0000256" key="1">
    <source>
        <dbReference type="SAM" id="SignalP"/>
    </source>
</evidence>
<keyword evidence="4" id="KW-1185">Reference proteome</keyword>
<dbReference type="Proteomes" id="UP000240572">
    <property type="component" value="Unassembled WGS sequence"/>
</dbReference>